<dbReference type="Pfam" id="PF13377">
    <property type="entry name" value="Peripla_BP_3"/>
    <property type="match status" value="1"/>
</dbReference>
<reference evidence="5 6" key="1">
    <citation type="submission" date="2021-01" db="EMBL/GenBank/DDBJ databases">
        <title>Actinoplanes sp. nov. LDG1-06 isolated from lichen.</title>
        <authorList>
            <person name="Saeng-In P."/>
            <person name="Phongsopitanun W."/>
            <person name="Kanchanasin P."/>
            <person name="Yuki M."/>
            <person name="Kudo T."/>
            <person name="Ohkuma M."/>
            <person name="Tanasupawat S."/>
        </authorList>
    </citation>
    <scope>NUCLEOTIDE SEQUENCE [LARGE SCALE GENOMIC DNA]</scope>
    <source>
        <strain evidence="5 6">LDG1-06</strain>
    </source>
</reference>
<dbReference type="CDD" id="cd07377">
    <property type="entry name" value="WHTH_GntR"/>
    <property type="match status" value="1"/>
</dbReference>
<evidence type="ECO:0000256" key="2">
    <source>
        <dbReference type="ARBA" id="ARBA00023125"/>
    </source>
</evidence>
<name>A0ABS2A5F8_9ACTN</name>
<organism evidence="5 6">
    <name type="scientific">Paractinoplanes ovalisporus</name>
    <dbReference type="NCBI Taxonomy" id="2810368"/>
    <lineage>
        <taxon>Bacteria</taxon>
        <taxon>Bacillati</taxon>
        <taxon>Actinomycetota</taxon>
        <taxon>Actinomycetes</taxon>
        <taxon>Micromonosporales</taxon>
        <taxon>Micromonosporaceae</taxon>
        <taxon>Paractinoplanes</taxon>
    </lineage>
</organism>
<dbReference type="SUPFAM" id="SSF53822">
    <property type="entry name" value="Periplasmic binding protein-like I"/>
    <property type="match status" value="1"/>
</dbReference>
<dbReference type="Gene3D" id="1.10.10.10">
    <property type="entry name" value="Winged helix-like DNA-binding domain superfamily/Winged helix DNA-binding domain"/>
    <property type="match status" value="1"/>
</dbReference>
<sequence>MKAWALAEVLRKEIAGGVWPVGGRLPTEPDLARRHDIAINTVRRAVGLLVDEGLVDRRQGSGTYVRVRPDQTPGEAARVVGVLVPSTSYFYPRIITGIERVLSANGVNVMLASSDYRPDREAAHLRRFLDSAVDGLILVPNLHLMTDPQAYVESLRSLPVPYVLTERRPPAPAPDDPTNYVVTDHAAGVHTAINHLVKLGHRRIGCLGRVRTGSSAAVSEGFRQTCARLDLPVVPEAVVCHEVWTTEQIADFARRCRDHEVTAVFCHGDRDAASLLARAQALGLRVPHDLALVTYDDEVADIGNPPLTAVAPPKQAVGAASAELLLKLMADEAAPVHRMELQPQLVLRDSCGAREPAVAASP</sequence>
<dbReference type="RefSeq" id="WP_203374906.1">
    <property type="nucleotide sequence ID" value="NZ_JAENHP010000001.1"/>
</dbReference>
<feature type="domain" description="HTH gntR-type" evidence="4">
    <location>
        <begin position="1"/>
        <end position="68"/>
    </location>
</feature>
<dbReference type="PANTHER" id="PTHR30146">
    <property type="entry name" value="LACI-RELATED TRANSCRIPTIONAL REPRESSOR"/>
    <property type="match status" value="1"/>
</dbReference>
<keyword evidence="6" id="KW-1185">Reference proteome</keyword>
<accession>A0ABS2A5F8</accession>
<dbReference type="CDD" id="cd06267">
    <property type="entry name" value="PBP1_LacI_sugar_binding-like"/>
    <property type="match status" value="1"/>
</dbReference>
<keyword evidence="3" id="KW-0804">Transcription</keyword>
<dbReference type="SMART" id="SM00345">
    <property type="entry name" value="HTH_GNTR"/>
    <property type="match status" value="1"/>
</dbReference>
<dbReference type="InterPro" id="IPR000524">
    <property type="entry name" value="Tscrpt_reg_HTH_GntR"/>
</dbReference>
<dbReference type="EMBL" id="JAENHP010000001">
    <property type="protein sequence ID" value="MBM2615071.1"/>
    <property type="molecule type" value="Genomic_DNA"/>
</dbReference>
<evidence type="ECO:0000256" key="1">
    <source>
        <dbReference type="ARBA" id="ARBA00023015"/>
    </source>
</evidence>
<evidence type="ECO:0000313" key="6">
    <source>
        <dbReference type="Proteomes" id="UP000632138"/>
    </source>
</evidence>
<proteinExistence type="predicted"/>
<dbReference type="InterPro" id="IPR036388">
    <property type="entry name" value="WH-like_DNA-bd_sf"/>
</dbReference>
<dbReference type="PROSITE" id="PS50949">
    <property type="entry name" value="HTH_GNTR"/>
    <property type="match status" value="1"/>
</dbReference>
<evidence type="ECO:0000313" key="5">
    <source>
        <dbReference type="EMBL" id="MBM2615071.1"/>
    </source>
</evidence>
<dbReference type="InterPro" id="IPR028082">
    <property type="entry name" value="Peripla_BP_I"/>
</dbReference>
<dbReference type="Gene3D" id="3.40.50.2300">
    <property type="match status" value="2"/>
</dbReference>
<dbReference type="Pfam" id="PF00392">
    <property type="entry name" value="GntR"/>
    <property type="match status" value="1"/>
</dbReference>
<comment type="caution">
    <text evidence="5">The sequence shown here is derived from an EMBL/GenBank/DDBJ whole genome shotgun (WGS) entry which is preliminary data.</text>
</comment>
<dbReference type="InterPro" id="IPR036390">
    <property type="entry name" value="WH_DNA-bd_sf"/>
</dbReference>
<dbReference type="SUPFAM" id="SSF46785">
    <property type="entry name" value="Winged helix' DNA-binding domain"/>
    <property type="match status" value="1"/>
</dbReference>
<evidence type="ECO:0000259" key="4">
    <source>
        <dbReference type="PROSITE" id="PS50949"/>
    </source>
</evidence>
<dbReference type="InterPro" id="IPR046335">
    <property type="entry name" value="LacI/GalR-like_sensor"/>
</dbReference>
<evidence type="ECO:0000256" key="3">
    <source>
        <dbReference type="ARBA" id="ARBA00023163"/>
    </source>
</evidence>
<keyword evidence="1" id="KW-0805">Transcription regulation</keyword>
<dbReference type="Proteomes" id="UP000632138">
    <property type="component" value="Unassembled WGS sequence"/>
</dbReference>
<keyword evidence="2" id="KW-0238">DNA-binding</keyword>
<dbReference type="PANTHER" id="PTHR30146:SF155">
    <property type="entry name" value="ALANINE RACEMASE"/>
    <property type="match status" value="1"/>
</dbReference>
<gene>
    <name evidence="5" type="ORF">JIG36_05790</name>
</gene>
<protein>
    <submittedName>
        <fullName evidence="5">GntR family transcriptional regulator</fullName>
    </submittedName>
</protein>